<gene>
    <name evidence="5" type="ORF">PV06_00543</name>
</gene>
<protein>
    <recommendedName>
        <fullName evidence="7">Cytochrome P450</fullName>
    </recommendedName>
</protein>
<feature type="binding site" description="axial binding residue" evidence="2">
    <location>
        <position position="490"/>
    </location>
    <ligand>
        <name>heme</name>
        <dbReference type="ChEBI" id="CHEBI:30413"/>
    </ligand>
    <ligandPart>
        <name>Fe</name>
        <dbReference type="ChEBI" id="CHEBI:18248"/>
    </ligandPart>
</feature>
<keyword evidence="3" id="KW-0812">Transmembrane</keyword>
<evidence type="ECO:0000313" key="5">
    <source>
        <dbReference type="EMBL" id="KIW47888.1"/>
    </source>
</evidence>
<accession>A0A0D2DXR7</accession>
<dbReference type="Pfam" id="PF00067">
    <property type="entry name" value="p450"/>
    <property type="match status" value="1"/>
</dbReference>
<name>A0A0D2DXR7_9EURO</name>
<organism evidence="5 6">
    <name type="scientific">Exophiala oligosperma</name>
    <dbReference type="NCBI Taxonomy" id="215243"/>
    <lineage>
        <taxon>Eukaryota</taxon>
        <taxon>Fungi</taxon>
        <taxon>Dikarya</taxon>
        <taxon>Ascomycota</taxon>
        <taxon>Pezizomycotina</taxon>
        <taxon>Eurotiomycetes</taxon>
        <taxon>Chaetothyriomycetidae</taxon>
        <taxon>Chaetothyriales</taxon>
        <taxon>Herpotrichiellaceae</taxon>
        <taxon>Exophiala</taxon>
    </lineage>
</organism>
<keyword evidence="4" id="KW-0732">Signal</keyword>
<evidence type="ECO:0000256" key="2">
    <source>
        <dbReference type="PIRSR" id="PIRSR602401-1"/>
    </source>
</evidence>
<evidence type="ECO:0000256" key="3">
    <source>
        <dbReference type="SAM" id="Phobius"/>
    </source>
</evidence>
<evidence type="ECO:0000313" key="6">
    <source>
        <dbReference type="Proteomes" id="UP000053342"/>
    </source>
</evidence>
<dbReference type="InterPro" id="IPR001128">
    <property type="entry name" value="Cyt_P450"/>
</dbReference>
<dbReference type="PANTHER" id="PTHR24305:SF166">
    <property type="entry name" value="CYTOCHROME P450 12A4, MITOCHONDRIAL-RELATED"/>
    <property type="match status" value="1"/>
</dbReference>
<dbReference type="PANTHER" id="PTHR24305">
    <property type="entry name" value="CYTOCHROME P450"/>
    <property type="match status" value="1"/>
</dbReference>
<dbReference type="AlphaFoldDB" id="A0A0D2DXR7"/>
<dbReference type="GO" id="GO:0004497">
    <property type="term" value="F:monooxygenase activity"/>
    <property type="evidence" value="ECO:0007669"/>
    <property type="project" value="InterPro"/>
</dbReference>
<dbReference type="EMBL" id="KN847332">
    <property type="protein sequence ID" value="KIW47888.1"/>
    <property type="molecule type" value="Genomic_DNA"/>
</dbReference>
<feature type="signal peptide" evidence="4">
    <location>
        <begin position="1"/>
        <end position="16"/>
    </location>
</feature>
<dbReference type="InterPro" id="IPR036396">
    <property type="entry name" value="Cyt_P450_sf"/>
</dbReference>
<dbReference type="GeneID" id="27352617"/>
<dbReference type="Proteomes" id="UP000053342">
    <property type="component" value="Unassembled WGS sequence"/>
</dbReference>
<keyword evidence="2" id="KW-0479">Metal-binding</keyword>
<keyword evidence="6" id="KW-1185">Reference proteome</keyword>
<dbReference type="PRINTS" id="PR00385">
    <property type="entry name" value="P450"/>
</dbReference>
<dbReference type="InterPro" id="IPR002401">
    <property type="entry name" value="Cyt_P450_E_grp-I"/>
</dbReference>
<sequence length="543" mass="61212">MRVSVFLYVLFGKVNAAALDILRPRDDSDSWRLYFLALIGICSLSCGIYRIWIYPFFISPLRHLPEPKGAYPFIGHMPARVKQPLGQEQARWLREVPNDGLIRVRGFFNSEALCITTPQAIAEVLVTRNYDFIKPPSAAEFLARILGDGLVVVEGDVHKFQRRHIQPSFSFRHIKQLYPIFWQKSLEVVDRIKTDLVSGTSSGIAGVSDLAYWAPKVTLDIIGGAAMGHDFHTINDNDDELAQLYEQIMTPSRELQLLFVLSLLGMKWLLRFLPWIDVDRWLTQQTDKLRILCRQFVAEKKRSIKINGQGSADLLSKLIESNDFSDEQLVDQLLTFLAAGHETTSSTLEWAAYLLARHPEIQTQLREEIRANIPLNFTADTQAFDLAGTLESMPILNGVCNETFRLYSTVPQSLRVTIRPTTILGYPVKKGTMILLSPYGINRSPQHWGPDADEFKPSRWIDKDTGKPNNSGGAQSNYSLMTFLHGPRSCIGQGFAKAELRSLLAVLVGTFSIELKDPNYRPFRAGSVTTKPSQGMPLRLTTV</sequence>
<comment type="similarity">
    <text evidence="1">Belongs to the cytochrome P450 family.</text>
</comment>
<evidence type="ECO:0000256" key="1">
    <source>
        <dbReference type="ARBA" id="ARBA00010617"/>
    </source>
</evidence>
<proteinExistence type="inferred from homology"/>
<keyword evidence="2" id="KW-0408">Iron</keyword>
<dbReference type="STRING" id="215243.A0A0D2DXR7"/>
<dbReference type="OrthoDB" id="1470350at2759"/>
<feature type="chain" id="PRO_5002251813" description="Cytochrome P450" evidence="4">
    <location>
        <begin position="17"/>
        <end position="543"/>
    </location>
</feature>
<dbReference type="Gene3D" id="1.10.630.10">
    <property type="entry name" value="Cytochrome P450"/>
    <property type="match status" value="1"/>
</dbReference>
<reference evidence="5 6" key="1">
    <citation type="submission" date="2015-01" db="EMBL/GenBank/DDBJ databases">
        <title>The Genome Sequence of Exophiala oligosperma CBS72588.</title>
        <authorList>
            <consortium name="The Broad Institute Genomics Platform"/>
            <person name="Cuomo C."/>
            <person name="de Hoog S."/>
            <person name="Gorbushina A."/>
            <person name="Stielow B."/>
            <person name="Teixiera M."/>
            <person name="Abouelleil A."/>
            <person name="Chapman S.B."/>
            <person name="Priest M."/>
            <person name="Young S.K."/>
            <person name="Wortman J."/>
            <person name="Nusbaum C."/>
            <person name="Birren B."/>
        </authorList>
    </citation>
    <scope>NUCLEOTIDE SEQUENCE [LARGE SCALE GENOMIC DNA]</scope>
    <source>
        <strain evidence="5 6">CBS 72588</strain>
    </source>
</reference>
<dbReference type="CDD" id="cd11069">
    <property type="entry name" value="CYP_FUM15-like"/>
    <property type="match status" value="1"/>
</dbReference>
<keyword evidence="2" id="KW-0349">Heme</keyword>
<dbReference type="FunFam" id="1.10.630.10:FF:000051">
    <property type="entry name" value="Cytochrome P450 monooxygenase (Fum15)"/>
    <property type="match status" value="1"/>
</dbReference>
<dbReference type="InterPro" id="IPR050121">
    <property type="entry name" value="Cytochrome_P450_monoxygenase"/>
</dbReference>
<evidence type="ECO:0008006" key="7">
    <source>
        <dbReference type="Google" id="ProtNLM"/>
    </source>
</evidence>
<evidence type="ECO:0000256" key="4">
    <source>
        <dbReference type="SAM" id="SignalP"/>
    </source>
</evidence>
<dbReference type="PRINTS" id="PR00463">
    <property type="entry name" value="EP450I"/>
</dbReference>
<dbReference type="RefSeq" id="XP_016268104.1">
    <property type="nucleotide sequence ID" value="XM_016401051.1"/>
</dbReference>
<keyword evidence="3" id="KW-0472">Membrane</keyword>
<dbReference type="GO" id="GO:0005506">
    <property type="term" value="F:iron ion binding"/>
    <property type="evidence" value="ECO:0007669"/>
    <property type="project" value="InterPro"/>
</dbReference>
<dbReference type="SUPFAM" id="SSF48264">
    <property type="entry name" value="Cytochrome P450"/>
    <property type="match status" value="1"/>
</dbReference>
<dbReference type="GO" id="GO:0020037">
    <property type="term" value="F:heme binding"/>
    <property type="evidence" value="ECO:0007669"/>
    <property type="project" value="InterPro"/>
</dbReference>
<keyword evidence="3" id="KW-1133">Transmembrane helix</keyword>
<comment type="cofactor">
    <cofactor evidence="2">
        <name>heme</name>
        <dbReference type="ChEBI" id="CHEBI:30413"/>
    </cofactor>
</comment>
<feature type="transmembrane region" description="Helical" evidence="3">
    <location>
        <begin position="32"/>
        <end position="52"/>
    </location>
</feature>
<dbReference type="GO" id="GO:0016705">
    <property type="term" value="F:oxidoreductase activity, acting on paired donors, with incorporation or reduction of molecular oxygen"/>
    <property type="evidence" value="ECO:0007669"/>
    <property type="project" value="InterPro"/>
</dbReference>
<dbReference type="VEuPathDB" id="FungiDB:PV06_00543"/>